<organism evidence="2 3">
    <name type="scientific">Streptomyces caelestis</name>
    <dbReference type="NCBI Taxonomy" id="36816"/>
    <lineage>
        <taxon>Bacteria</taxon>
        <taxon>Bacillati</taxon>
        <taxon>Actinomycetota</taxon>
        <taxon>Actinomycetes</taxon>
        <taxon>Kitasatosporales</taxon>
        <taxon>Streptomycetaceae</taxon>
        <taxon>Streptomyces</taxon>
    </lineage>
</organism>
<keyword evidence="1" id="KW-0472">Membrane</keyword>
<keyword evidence="1" id="KW-1133">Transmembrane helix</keyword>
<sequence>MPAEGYRHGMPDMAPALAQETLGGALAVAAGLPGRAGDALATAAREAFTGGMRGAAIAAAVLLLGAAGLAAAGLRRIRVRGEAENAGRADRVSPSGV</sequence>
<keyword evidence="3" id="KW-1185">Reference proteome</keyword>
<evidence type="ECO:0000256" key="1">
    <source>
        <dbReference type="SAM" id="Phobius"/>
    </source>
</evidence>
<gene>
    <name evidence="2" type="ORF">ADK41_36540</name>
</gene>
<evidence type="ECO:0008006" key="4">
    <source>
        <dbReference type="Google" id="ProtNLM"/>
    </source>
</evidence>
<proteinExistence type="predicted"/>
<evidence type="ECO:0000313" key="3">
    <source>
        <dbReference type="Proteomes" id="UP000037773"/>
    </source>
</evidence>
<protein>
    <recommendedName>
        <fullName evidence="4">MFS transporter</fullName>
    </recommendedName>
</protein>
<dbReference type="AlphaFoldDB" id="A0A0M9X589"/>
<keyword evidence="1" id="KW-0812">Transmembrane</keyword>
<comment type="caution">
    <text evidence="2">The sequence shown here is derived from an EMBL/GenBank/DDBJ whole genome shotgun (WGS) entry which is preliminary data.</text>
</comment>
<dbReference type="Proteomes" id="UP000037773">
    <property type="component" value="Unassembled WGS sequence"/>
</dbReference>
<reference evidence="2 3" key="1">
    <citation type="submission" date="2015-07" db="EMBL/GenBank/DDBJ databases">
        <authorList>
            <person name="Noorani M."/>
        </authorList>
    </citation>
    <scope>NUCLEOTIDE SEQUENCE [LARGE SCALE GENOMIC DNA]</scope>
    <source>
        <strain evidence="2 3">NRRL B-24567</strain>
    </source>
</reference>
<accession>A0A0M9X589</accession>
<name>A0A0M9X589_9ACTN</name>
<feature type="transmembrane region" description="Helical" evidence="1">
    <location>
        <begin position="55"/>
        <end position="74"/>
    </location>
</feature>
<dbReference type="PATRIC" id="fig|36816.3.peg.7932"/>
<dbReference type="EMBL" id="LGCN01000265">
    <property type="protein sequence ID" value="KOT27547.1"/>
    <property type="molecule type" value="Genomic_DNA"/>
</dbReference>
<evidence type="ECO:0000313" key="2">
    <source>
        <dbReference type="EMBL" id="KOT27547.1"/>
    </source>
</evidence>